<feature type="region of interest" description="Disordered" evidence="1">
    <location>
        <begin position="533"/>
        <end position="615"/>
    </location>
</feature>
<reference evidence="4" key="1">
    <citation type="submission" date="2020-05" db="EMBL/GenBank/DDBJ databases">
        <authorList>
            <person name="Chiriac C."/>
            <person name="Salcher M."/>
            <person name="Ghai R."/>
            <person name="Kavagutti S V."/>
        </authorList>
    </citation>
    <scope>NUCLEOTIDE SEQUENCE</scope>
</reference>
<dbReference type="PANTHER" id="PTHR42736">
    <property type="entry name" value="PROTEIN-GLUTAMINE GAMMA-GLUTAMYLTRANSFERASE"/>
    <property type="match status" value="1"/>
</dbReference>
<dbReference type="SUPFAM" id="SSF54001">
    <property type="entry name" value="Cysteine proteinases"/>
    <property type="match status" value="1"/>
</dbReference>
<feature type="transmembrane region" description="Helical" evidence="2">
    <location>
        <begin position="62"/>
        <end position="82"/>
    </location>
</feature>
<evidence type="ECO:0000256" key="2">
    <source>
        <dbReference type="SAM" id="Phobius"/>
    </source>
</evidence>
<feature type="transmembrane region" description="Helical" evidence="2">
    <location>
        <begin position="213"/>
        <end position="235"/>
    </location>
</feature>
<dbReference type="InterPro" id="IPR002931">
    <property type="entry name" value="Transglutaminase-like"/>
</dbReference>
<sequence length="773" mass="82648">MLTFRTGRLAALPTLLLAVLSTVTVVGFRRVFDGWNFLPFLIALSLTVHAVAAASRVFRLHILIATPLALIASMSVIAVRMFPASVRFGFLPTGDTFRLASTELVASWQEFSSSVAPVPARGGYLLVAALAVAVMAFTSDTFAMRAFGRVEAVIPAAVVFVFVSVLGETGQRPGRLWITAVWLFVACISVALLRDDHGEMTSTRLGSGHVVRALRVGLAAALLSVSAVGVASLVAPHLPGATSVGIIHPQDSSENDAVAAVSPMVDIRGRLTGNNNRIMFRVKANRPYYWHLTSLPDFDGKVWQSNESFVSTNGKLRTKPRGQTLKQTVTIVQMGEGWVPAAFEAVAISGKESFVYNPETATVRLAGDTNLVAGLTYTVSSVTGSYTAKQLGSASARRPPDERYVSLPDSFPEDLRATAESVVEGTNSPYARVRALQDWFRDNFVYDLDVRYSGGTKGMKEFITARRGFCEQFASTFAAFARSLGIPARVAVGFTPGVIENGEYVVRARNAHAWPEVWFDRIGWVSFEPTPGRGAPGNDAYTGVAPAQDETVEPETSDSAPSSASTPTTAAPSSGSDPSTTEPVGGATGPDGESGPQTADTSVTDTTPSSGESGTGSALRWLVLLAVLLALGGAGYLWVRVLPNLLRDRRRRLTGSAPADRVLHAWQDVTVLMGLLGVARRADETPLEHVVRTRTSVTTFGVDHVDLELLATAATRALYARETIDAVIVSECIAVAQRTGLAVLATSPRSVRWRLRLDPRLASRLAQSDQSSD</sequence>
<feature type="compositionally biased region" description="Low complexity" evidence="1">
    <location>
        <begin position="557"/>
        <end position="581"/>
    </location>
</feature>
<feature type="transmembrane region" description="Helical" evidence="2">
    <location>
        <begin position="618"/>
        <end position="642"/>
    </location>
</feature>
<dbReference type="InterPro" id="IPR021878">
    <property type="entry name" value="TgpA_N"/>
</dbReference>
<keyword evidence="2" id="KW-0812">Transmembrane</keyword>
<feature type="transmembrane region" description="Helical" evidence="2">
    <location>
        <begin position="176"/>
        <end position="193"/>
    </location>
</feature>
<evidence type="ECO:0000313" key="7">
    <source>
        <dbReference type="EMBL" id="CAB5055900.1"/>
    </source>
</evidence>
<evidence type="ECO:0000256" key="1">
    <source>
        <dbReference type="SAM" id="MobiDB-lite"/>
    </source>
</evidence>
<evidence type="ECO:0000313" key="6">
    <source>
        <dbReference type="EMBL" id="CAB4857136.1"/>
    </source>
</evidence>
<feature type="transmembrane region" description="Helical" evidence="2">
    <location>
        <begin position="150"/>
        <end position="170"/>
    </location>
</feature>
<dbReference type="EMBL" id="CAFBLR010000001">
    <property type="protein sequence ID" value="CAB4857136.1"/>
    <property type="molecule type" value="Genomic_DNA"/>
</dbReference>
<dbReference type="SMART" id="SM00460">
    <property type="entry name" value="TGc"/>
    <property type="match status" value="1"/>
</dbReference>
<feature type="compositionally biased region" description="Low complexity" evidence="1">
    <location>
        <begin position="604"/>
        <end position="615"/>
    </location>
</feature>
<feature type="transmembrane region" description="Helical" evidence="2">
    <location>
        <begin position="37"/>
        <end position="55"/>
    </location>
</feature>
<dbReference type="AlphaFoldDB" id="A0A6J6P4A4"/>
<accession>A0A6J6P4A4</accession>
<name>A0A6J6P4A4_9ZZZZ</name>
<keyword evidence="2" id="KW-0472">Membrane</keyword>
<gene>
    <name evidence="4" type="ORF">UFOPK2602_00033</name>
    <name evidence="5" type="ORF">UFOPK2806_01068</name>
    <name evidence="6" type="ORF">UFOPK3417_00010</name>
    <name evidence="7" type="ORF">UFOPK4306_00488</name>
</gene>
<dbReference type="PANTHER" id="PTHR42736:SF1">
    <property type="entry name" value="PROTEIN-GLUTAMINE GAMMA-GLUTAMYLTRANSFERASE"/>
    <property type="match status" value="1"/>
</dbReference>
<dbReference type="InterPro" id="IPR038765">
    <property type="entry name" value="Papain-like_cys_pep_sf"/>
</dbReference>
<dbReference type="InterPro" id="IPR052901">
    <property type="entry name" value="Bact_TGase-like"/>
</dbReference>
<dbReference type="EMBL" id="CAFBQP010000013">
    <property type="protein sequence ID" value="CAB5055900.1"/>
    <property type="molecule type" value="Genomic_DNA"/>
</dbReference>
<dbReference type="Pfam" id="PF11992">
    <property type="entry name" value="TgpA_N"/>
    <property type="match status" value="1"/>
</dbReference>
<dbReference type="Pfam" id="PF01841">
    <property type="entry name" value="Transglut_core"/>
    <property type="match status" value="1"/>
</dbReference>
<evidence type="ECO:0000313" key="4">
    <source>
        <dbReference type="EMBL" id="CAB4691433.1"/>
    </source>
</evidence>
<dbReference type="EMBL" id="CAEZYY010000011">
    <property type="protein sequence ID" value="CAB4751945.1"/>
    <property type="molecule type" value="Genomic_DNA"/>
</dbReference>
<feature type="transmembrane region" description="Helical" evidence="2">
    <location>
        <begin position="123"/>
        <end position="143"/>
    </location>
</feature>
<proteinExistence type="predicted"/>
<protein>
    <submittedName>
        <fullName evidence="4">Unannotated protein</fullName>
    </submittedName>
</protein>
<feature type="domain" description="Transglutaminase-like" evidence="3">
    <location>
        <begin position="462"/>
        <end position="531"/>
    </location>
</feature>
<keyword evidence="2" id="KW-1133">Transmembrane helix</keyword>
<organism evidence="4">
    <name type="scientific">freshwater metagenome</name>
    <dbReference type="NCBI Taxonomy" id="449393"/>
    <lineage>
        <taxon>unclassified sequences</taxon>
        <taxon>metagenomes</taxon>
        <taxon>ecological metagenomes</taxon>
    </lineage>
</organism>
<evidence type="ECO:0000313" key="5">
    <source>
        <dbReference type="EMBL" id="CAB4751945.1"/>
    </source>
</evidence>
<dbReference type="EMBL" id="CAEZXX010000001">
    <property type="protein sequence ID" value="CAB4691433.1"/>
    <property type="molecule type" value="Genomic_DNA"/>
</dbReference>
<dbReference type="Gene3D" id="3.10.620.30">
    <property type="match status" value="1"/>
</dbReference>
<evidence type="ECO:0000259" key="3">
    <source>
        <dbReference type="SMART" id="SM00460"/>
    </source>
</evidence>